<protein>
    <submittedName>
        <fullName evidence="1">Uncharacterized protein</fullName>
    </submittedName>
</protein>
<name>A0A6G0W5H2_9STRA</name>
<comment type="caution">
    <text evidence="1">The sequence shown here is derived from an EMBL/GenBank/DDBJ whole genome shotgun (WGS) entry which is preliminary data.</text>
</comment>
<keyword evidence="2" id="KW-1185">Reference proteome</keyword>
<dbReference type="Proteomes" id="UP000481153">
    <property type="component" value="Unassembled WGS sequence"/>
</dbReference>
<dbReference type="VEuPathDB" id="FungiDB:AeMF1_001585"/>
<evidence type="ECO:0000313" key="2">
    <source>
        <dbReference type="Proteomes" id="UP000481153"/>
    </source>
</evidence>
<accession>A0A6G0W5H2</accession>
<gene>
    <name evidence="1" type="ORF">Ae201684_018571</name>
</gene>
<dbReference type="EMBL" id="VJMJ01000340">
    <property type="protein sequence ID" value="KAF0722279.1"/>
    <property type="molecule type" value="Genomic_DNA"/>
</dbReference>
<sequence>MKTPVASIVSKTDCNRIRKKNQVTAKKSATLQDQFRRIDPKSSIDKIHKDLVDALQRASRITKLLEPRVRQEFPGNKNRALVTKTRVSLTQMSWKIDQSIERVKRHMKAMSGVVKDVLPELLDEYLWRLWFFPMGARAEHSMSGICQAICSKV</sequence>
<proteinExistence type="predicted"/>
<evidence type="ECO:0000313" key="1">
    <source>
        <dbReference type="EMBL" id="KAF0722279.1"/>
    </source>
</evidence>
<organism evidence="1 2">
    <name type="scientific">Aphanomyces euteiches</name>
    <dbReference type="NCBI Taxonomy" id="100861"/>
    <lineage>
        <taxon>Eukaryota</taxon>
        <taxon>Sar</taxon>
        <taxon>Stramenopiles</taxon>
        <taxon>Oomycota</taxon>
        <taxon>Saprolegniomycetes</taxon>
        <taxon>Saprolegniales</taxon>
        <taxon>Verrucalvaceae</taxon>
        <taxon>Aphanomyces</taxon>
    </lineage>
</organism>
<dbReference type="AlphaFoldDB" id="A0A6G0W5H2"/>
<reference evidence="1 2" key="1">
    <citation type="submission" date="2019-07" db="EMBL/GenBank/DDBJ databases">
        <title>Genomics analysis of Aphanomyces spp. identifies a new class of oomycete effector associated with host adaptation.</title>
        <authorList>
            <person name="Gaulin E."/>
        </authorList>
    </citation>
    <scope>NUCLEOTIDE SEQUENCE [LARGE SCALE GENOMIC DNA]</scope>
    <source>
        <strain evidence="1 2">ATCC 201684</strain>
    </source>
</reference>